<feature type="transmembrane region" description="Helical" evidence="6">
    <location>
        <begin position="270"/>
        <end position="286"/>
    </location>
</feature>
<reference evidence="8" key="1">
    <citation type="journal article" date="2019" name="Int. J. Syst. Evol. Microbiol.">
        <title>The Global Catalogue of Microorganisms (GCM) 10K type strain sequencing project: providing services to taxonomists for standard genome sequencing and annotation.</title>
        <authorList>
            <consortium name="The Broad Institute Genomics Platform"/>
            <consortium name="The Broad Institute Genome Sequencing Center for Infectious Disease"/>
            <person name="Wu L."/>
            <person name="Ma J."/>
        </authorList>
    </citation>
    <scope>NUCLEOTIDE SEQUENCE [LARGE SCALE GENOMIC DNA]</scope>
    <source>
        <strain evidence="8">JCM 30742</strain>
    </source>
</reference>
<evidence type="ECO:0000313" key="8">
    <source>
        <dbReference type="Proteomes" id="UP001500752"/>
    </source>
</evidence>
<feature type="transmembrane region" description="Helical" evidence="6">
    <location>
        <begin position="59"/>
        <end position="81"/>
    </location>
</feature>
<feature type="transmembrane region" description="Helical" evidence="6">
    <location>
        <begin position="237"/>
        <end position="258"/>
    </location>
</feature>
<accession>A0ABP7D022</accession>
<organism evidence="7 8">
    <name type="scientific">Arthrobacter ginkgonis</name>
    <dbReference type="NCBI Taxonomy" id="1630594"/>
    <lineage>
        <taxon>Bacteria</taxon>
        <taxon>Bacillati</taxon>
        <taxon>Actinomycetota</taxon>
        <taxon>Actinomycetes</taxon>
        <taxon>Micrococcales</taxon>
        <taxon>Micrococcaceae</taxon>
        <taxon>Arthrobacter</taxon>
    </lineage>
</organism>
<keyword evidence="5 6" id="KW-0472">Membrane</keyword>
<dbReference type="Pfam" id="PF02653">
    <property type="entry name" value="BPD_transp_2"/>
    <property type="match status" value="1"/>
</dbReference>
<dbReference type="InterPro" id="IPR001851">
    <property type="entry name" value="ABC_transp_permease"/>
</dbReference>
<feature type="transmembrane region" description="Helical" evidence="6">
    <location>
        <begin position="187"/>
        <end position="208"/>
    </location>
</feature>
<evidence type="ECO:0000256" key="6">
    <source>
        <dbReference type="SAM" id="Phobius"/>
    </source>
</evidence>
<evidence type="ECO:0000256" key="1">
    <source>
        <dbReference type="ARBA" id="ARBA00004651"/>
    </source>
</evidence>
<dbReference type="PANTHER" id="PTHR32196">
    <property type="entry name" value="ABC TRANSPORTER PERMEASE PROTEIN YPHD-RELATED-RELATED"/>
    <property type="match status" value="1"/>
</dbReference>
<sequence length="347" mass="35740">MTTQTPTLAGAPHKGRAARAGSRIRSSSWARELALVPAIALAMIVGAILSPQFLTANNILNNILVTSAVLGIVVVAESIILISGYFDLSLESVVGLAPMLAVWLVLPAASGGSGWGFSVWAALAVMFLLSIVVGLINGTLVAKLKLNAFIVTLAMLILMRGLTMGLSGGQTLSGLPPEFLALGSTRWFGISIQIWLFALILIAAAVFMRSHPVGRKLYAMGGNNAAAAAAGIKTTRLTIGVFVAGAIIAAFAGLMLTGRIASVTASQGDGLIFTVFAAAVIGGISLNGGKGSMIGALCGVLLLGIIQNILVLSQVPSFWIEAIYGLIILGALIFNYLAGSKQSRRVV</sequence>
<comment type="subcellular location">
    <subcellularLocation>
        <location evidence="1">Cell membrane</location>
        <topology evidence="1">Multi-pass membrane protein</topology>
    </subcellularLocation>
</comment>
<dbReference type="EMBL" id="BAABEO010000026">
    <property type="protein sequence ID" value="GAA3698971.1"/>
    <property type="molecule type" value="Genomic_DNA"/>
</dbReference>
<evidence type="ECO:0000256" key="5">
    <source>
        <dbReference type="ARBA" id="ARBA00023136"/>
    </source>
</evidence>
<feature type="transmembrane region" description="Helical" evidence="6">
    <location>
        <begin position="318"/>
        <end position="338"/>
    </location>
</feature>
<evidence type="ECO:0000256" key="2">
    <source>
        <dbReference type="ARBA" id="ARBA00022475"/>
    </source>
</evidence>
<evidence type="ECO:0000256" key="3">
    <source>
        <dbReference type="ARBA" id="ARBA00022692"/>
    </source>
</evidence>
<keyword evidence="4 6" id="KW-1133">Transmembrane helix</keyword>
<evidence type="ECO:0000256" key="4">
    <source>
        <dbReference type="ARBA" id="ARBA00022989"/>
    </source>
</evidence>
<dbReference type="CDD" id="cd06579">
    <property type="entry name" value="TM_PBP1_transp_AraH_like"/>
    <property type="match status" value="1"/>
</dbReference>
<keyword evidence="2" id="KW-1003">Cell membrane</keyword>
<gene>
    <name evidence="7" type="ORF">GCM10023081_39830</name>
</gene>
<dbReference type="PANTHER" id="PTHR32196:SF72">
    <property type="entry name" value="RIBOSE IMPORT PERMEASE PROTEIN RBSC"/>
    <property type="match status" value="1"/>
</dbReference>
<dbReference type="Proteomes" id="UP001500752">
    <property type="component" value="Unassembled WGS sequence"/>
</dbReference>
<feature type="transmembrane region" description="Helical" evidence="6">
    <location>
        <begin position="293"/>
        <end position="312"/>
    </location>
</feature>
<feature type="transmembrane region" description="Helical" evidence="6">
    <location>
        <begin position="115"/>
        <end position="136"/>
    </location>
</feature>
<comment type="caution">
    <text evidence="7">The sequence shown here is derived from an EMBL/GenBank/DDBJ whole genome shotgun (WGS) entry which is preliminary data.</text>
</comment>
<keyword evidence="3 6" id="KW-0812">Transmembrane</keyword>
<feature type="transmembrane region" description="Helical" evidence="6">
    <location>
        <begin position="88"/>
        <end position="109"/>
    </location>
</feature>
<keyword evidence="8" id="KW-1185">Reference proteome</keyword>
<proteinExistence type="predicted"/>
<feature type="transmembrane region" description="Helical" evidence="6">
    <location>
        <begin position="148"/>
        <end position="167"/>
    </location>
</feature>
<dbReference type="RefSeq" id="WP_345153618.1">
    <property type="nucleotide sequence ID" value="NZ_BAABEO010000026.1"/>
</dbReference>
<name>A0ABP7D022_9MICC</name>
<protein>
    <submittedName>
        <fullName evidence="7">ABC transporter permease</fullName>
    </submittedName>
</protein>
<feature type="transmembrane region" description="Helical" evidence="6">
    <location>
        <begin position="33"/>
        <end position="53"/>
    </location>
</feature>
<evidence type="ECO:0000313" key="7">
    <source>
        <dbReference type="EMBL" id="GAA3698971.1"/>
    </source>
</evidence>